<reference evidence="2 3" key="2">
    <citation type="submission" date="2018-08" db="EMBL/GenBank/DDBJ databases">
        <title>Aphanomyces genome sequencing and annotation.</title>
        <authorList>
            <person name="Minardi D."/>
            <person name="Oidtmann B."/>
            <person name="Van Der Giezen M."/>
            <person name="Studholme D.J."/>
        </authorList>
    </citation>
    <scope>NUCLEOTIDE SEQUENCE [LARGE SCALE GENOMIC DNA]</scope>
    <source>
        <strain evidence="2 3">NJM0002</strain>
    </source>
</reference>
<sequence length="115" mass="13168">MTSAVATSDNVCKYSYKKCLNPRTTKRNGTLHSLCEFHRIKANTLQQIYAKKKKDAALLMEGSTTANAMYDSEVDVDMEELFVGDHENLPWPIAFDYSKPHFMTEEDCKILQELL</sequence>
<keyword evidence="3" id="KW-1185">Reference proteome</keyword>
<protein>
    <submittedName>
        <fullName evidence="1">Uncharacterized protein</fullName>
    </submittedName>
</protein>
<dbReference type="VEuPathDB" id="FungiDB:H310_10360"/>
<dbReference type="GeneID" id="20087410"/>
<dbReference type="AlphaFoldDB" id="A0A024TQ45"/>
<dbReference type="EMBL" id="KI913977">
    <property type="protein sequence ID" value="ETV96158.1"/>
    <property type="molecule type" value="Genomic_DNA"/>
</dbReference>
<organism evidence="1">
    <name type="scientific">Aphanomyces invadans</name>
    <dbReference type="NCBI Taxonomy" id="157072"/>
    <lineage>
        <taxon>Eukaryota</taxon>
        <taxon>Sar</taxon>
        <taxon>Stramenopiles</taxon>
        <taxon>Oomycota</taxon>
        <taxon>Saprolegniomycetes</taxon>
        <taxon>Saprolegniales</taxon>
        <taxon>Verrucalvaceae</taxon>
        <taxon>Aphanomyces</taxon>
    </lineage>
</organism>
<dbReference type="RefSeq" id="XP_008874950.1">
    <property type="nucleotide sequence ID" value="XM_008876728.1"/>
</dbReference>
<name>A0A024TQ45_9STRA</name>
<evidence type="ECO:0000313" key="2">
    <source>
        <dbReference type="EMBL" id="RHY33172.1"/>
    </source>
</evidence>
<accession>A0A024TQ45</accession>
<evidence type="ECO:0000313" key="3">
    <source>
        <dbReference type="Proteomes" id="UP000285060"/>
    </source>
</evidence>
<dbReference type="Proteomes" id="UP000285060">
    <property type="component" value="Unassembled WGS sequence"/>
</dbReference>
<gene>
    <name evidence="2" type="ORF">DYB32_001799</name>
    <name evidence="1" type="ORF">H310_10360</name>
</gene>
<evidence type="ECO:0000313" key="1">
    <source>
        <dbReference type="EMBL" id="ETV96158.1"/>
    </source>
</evidence>
<dbReference type="OrthoDB" id="73863at2759"/>
<proteinExistence type="predicted"/>
<dbReference type="EMBL" id="QUSY01000089">
    <property type="protein sequence ID" value="RHY33172.1"/>
    <property type="molecule type" value="Genomic_DNA"/>
</dbReference>
<reference evidence="1" key="1">
    <citation type="submission" date="2013-12" db="EMBL/GenBank/DDBJ databases">
        <title>The Genome Sequence of Aphanomyces invadans NJM9701.</title>
        <authorList>
            <consortium name="The Broad Institute Genomics Platform"/>
            <person name="Russ C."/>
            <person name="Tyler B."/>
            <person name="van West P."/>
            <person name="Dieguez-Uribeondo J."/>
            <person name="Young S.K."/>
            <person name="Zeng Q."/>
            <person name="Gargeya S."/>
            <person name="Fitzgerald M."/>
            <person name="Abouelleil A."/>
            <person name="Alvarado L."/>
            <person name="Chapman S.B."/>
            <person name="Gainer-Dewar J."/>
            <person name="Goldberg J."/>
            <person name="Griggs A."/>
            <person name="Gujja S."/>
            <person name="Hansen M."/>
            <person name="Howarth C."/>
            <person name="Imamovic A."/>
            <person name="Ireland A."/>
            <person name="Larimer J."/>
            <person name="McCowan C."/>
            <person name="Murphy C."/>
            <person name="Pearson M."/>
            <person name="Poon T.W."/>
            <person name="Priest M."/>
            <person name="Roberts A."/>
            <person name="Saif S."/>
            <person name="Shea T."/>
            <person name="Sykes S."/>
            <person name="Wortman J."/>
            <person name="Nusbaum C."/>
            <person name="Birren B."/>
        </authorList>
    </citation>
    <scope>NUCLEOTIDE SEQUENCE [LARGE SCALE GENOMIC DNA]</scope>
    <source>
        <strain evidence="1">NJM9701</strain>
    </source>
</reference>